<evidence type="ECO:0000256" key="7">
    <source>
        <dbReference type="ARBA" id="ARBA00023012"/>
    </source>
</evidence>
<dbReference type="CDD" id="cd00075">
    <property type="entry name" value="HATPase"/>
    <property type="match status" value="1"/>
</dbReference>
<dbReference type="Gene3D" id="1.10.287.130">
    <property type="match status" value="1"/>
</dbReference>
<evidence type="ECO:0000256" key="3">
    <source>
        <dbReference type="ARBA" id="ARBA00012438"/>
    </source>
</evidence>
<dbReference type="Gene3D" id="3.30.565.10">
    <property type="entry name" value="Histidine kinase-like ATPase, C-terminal domain"/>
    <property type="match status" value="1"/>
</dbReference>
<accession>A0ABW4A3D5</accession>
<dbReference type="InterPro" id="IPR036890">
    <property type="entry name" value="HATPase_C_sf"/>
</dbReference>
<dbReference type="InterPro" id="IPR050736">
    <property type="entry name" value="Sensor_HK_Regulatory"/>
</dbReference>
<dbReference type="CDD" id="cd00082">
    <property type="entry name" value="HisKA"/>
    <property type="match status" value="1"/>
</dbReference>
<dbReference type="InterPro" id="IPR003661">
    <property type="entry name" value="HisK_dim/P_dom"/>
</dbReference>
<evidence type="ECO:0000256" key="6">
    <source>
        <dbReference type="ARBA" id="ARBA00022777"/>
    </source>
</evidence>
<comment type="catalytic activity">
    <reaction evidence="1">
        <text>ATP + protein L-histidine = ADP + protein N-phospho-L-histidine.</text>
        <dbReference type="EC" id="2.7.13.3"/>
    </reaction>
</comment>
<dbReference type="EMBL" id="JBHTMK010000008">
    <property type="protein sequence ID" value="MFD1365156.1"/>
    <property type="molecule type" value="Genomic_DNA"/>
</dbReference>
<protein>
    <recommendedName>
        <fullName evidence="3">histidine kinase</fullName>
        <ecNumber evidence="3">2.7.13.3</ecNumber>
    </recommendedName>
</protein>
<dbReference type="Proteomes" id="UP001597183">
    <property type="component" value="Unassembled WGS sequence"/>
</dbReference>
<dbReference type="PANTHER" id="PTHR43711:SF1">
    <property type="entry name" value="HISTIDINE KINASE 1"/>
    <property type="match status" value="1"/>
</dbReference>
<keyword evidence="5" id="KW-0808">Transferase</keyword>
<dbReference type="SMART" id="SM00387">
    <property type="entry name" value="HATPase_c"/>
    <property type="match status" value="1"/>
</dbReference>
<dbReference type="InterPro" id="IPR004358">
    <property type="entry name" value="Sig_transdc_His_kin-like_C"/>
</dbReference>
<comment type="subcellular location">
    <subcellularLocation>
        <location evidence="2">Cell membrane</location>
    </subcellularLocation>
</comment>
<keyword evidence="9" id="KW-0067">ATP-binding</keyword>
<dbReference type="SUPFAM" id="SSF55874">
    <property type="entry name" value="ATPase domain of HSP90 chaperone/DNA topoisomerase II/histidine kinase"/>
    <property type="match status" value="1"/>
</dbReference>
<keyword evidence="10" id="KW-1185">Reference proteome</keyword>
<organism evidence="9 10">
    <name type="scientific">Actinoplanes sichuanensis</name>
    <dbReference type="NCBI Taxonomy" id="512349"/>
    <lineage>
        <taxon>Bacteria</taxon>
        <taxon>Bacillati</taxon>
        <taxon>Actinomycetota</taxon>
        <taxon>Actinomycetes</taxon>
        <taxon>Micromonosporales</taxon>
        <taxon>Micromonosporaceae</taxon>
        <taxon>Actinoplanes</taxon>
    </lineage>
</organism>
<comment type="caution">
    <text evidence="9">The sequence shown here is derived from an EMBL/GenBank/DDBJ whole genome shotgun (WGS) entry which is preliminary data.</text>
</comment>
<evidence type="ECO:0000256" key="2">
    <source>
        <dbReference type="ARBA" id="ARBA00004236"/>
    </source>
</evidence>
<gene>
    <name evidence="9" type="ORF">ACFQ5G_07355</name>
</gene>
<dbReference type="Gene3D" id="3.30.450.40">
    <property type="match status" value="1"/>
</dbReference>
<dbReference type="PRINTS" id="PR00344">
    <property type="entry name" value="BCTRLSENSOR"/>
</dbReference>
<sequence>MAIAPETAAGLDARAQRLLGVVQQLSAAHTDQAVRDITRHAARHLLDADGATFVLRDGDQCHYVDEDAIAPLWKGQRFPLSACISGWAMLNRQSVVIPDIYADPRIPHDAYRPTFVRSLIMVPIRARDPIGAIGVYWADQHAAGPDEVALVQALADTTCVAIENVRLINDLETRVRARTAQLERLLSIVSHELRNPLLAVLGTLEILGDQRLPADVEPSIRLMQRNADRMLHIANDLIDLDRQRSGTFTVRPEPTTTGAIARQVADTAGPVAHTAGIHLVIDVADHRITVDPHRICQALINLVTNAIKFSPPGGTVTFTGHSDQAGTSFTVADHGRGIPGGQLERIFEWQAQVTPDTDSRIAHGAGLGLAITQAIVHAHHGTITVHSDPHQGTRFTVHLPPGEGDAFC</sequence>
<keyword evidence="6" id="KW-0418">Kinase</keyword>
<dbReference type="SUPFAM" id="SSF47384">
    <property type="entry name" value="Homodimeric domain of signal transducing histidine kinase"/>
    <property type="match status" value="1"/>
</dbReference>
<evidence type="ECO:0000313" key="9">
    <source>
        <dbReference type="EMBL" id="MFD1365156.1"/>
    </source>
</evidence>
<feature type="domain" description="Histidine kinase" evidence="8">
    <location>
        <begin position="188"/>
        <end position="403"/>
    </location>
</feature>
<dbReference type="SMART" id="SM00388">
    <property type="entry name" value="HisKA"/>
    <property type="match status" value="1"/>
</dbReference>
<dbReference type="Pfam" id="PF02518">
    <property type="entry name" value="HATPase_c"/>
    <property type="match status" value="1"/>
</dbReference>
<dbReference type="PANTHER" id="PTHR43711">
    <property type="entry name" value="TWO-COMPONENT HISTIDINE KINASE"/>
    <property type="match status" value="1"/>
</dbReference>
<dbReference type="Pfam" id="PF00512">
    <property type="entry name" value="HisKA"/>
    <property type="match status" value="1"/>
</dbReference>
<proteinExistence type="predicted"/>
<dbReference type="PROSITE" id="PS50109">
    <property type="entry name" value="HIS_KIN"/>
    <property type="match status" value="1"/>
</dbReference>
<name>A0ABW4A3D5_9ACTN</name>
<evidence type="ECO:0000256" key="1">
    <source>
        <dbReference type="ARBA" id="ARBA00000085"/>
    </source>
</evidence>
<dbReference type="InterPro" id="IPR003594">
    <property type="entry name" value="HATPase_dom"/>
</dbReference>
<keyword evidence="7" id="KW-0902">Two-component regulatory system</keyword>
<evidence type="ECO:0000256" key="5">
    <source>
        <dbReference type="ARBA" id="ARBA00022679"/>
    </source>
</evidence>
<dbReference type="InterPro" id="IPR005467">
    <property type="entry name" value="His_kinase_dom"/>
</dbReference>
<keyword evidence="4" id="KW-0597">Phosphoprotein</keyword>
<dbReference type="InterPro" id="IPR036097">
    <property type="entry name" value="HisK_dim/P_sf"/>
</dbReference>
<dbReference type="SUPFAM" id="SSF55781">
    <property type="entry name" value="GAF domain-like"/>
    <property type="match status" value="1"/>
</dbReference>
<dbReference type="GO" id="GO:0005524">
    <property type="term" value="F:ATP binding"/>
    <property type="evidence" value="ECO:0007669"/>
    <property type="project" value="UniProtKB-KW"/>
</dbReference>
<reference evidence="10" key="1">
    <citation type="journal article" date="2019" name="Int. J. Syst. Evol. Microbiol.">
        <title>The Global Catalogue of Microorganisms (GCM) 10K type strain sequencing project: providing services to taxonomists for standard genome sequencing and annotation.</title>
        <authorList>
            <consortium name="The Broad Institute Genomics Platform"/>
            <consortium name="The Broad Institute Genome Sequencing Center for Infectious Disease"/>
            <person name="Wu L."/>
            <person name="Ma J."/>
        </authorList>
    </citation>
    <scope>NUCLEOTIDE SEQUENCE [LARGE SCALE GENOMIC DNA]</scope>
    <source>
        <strain evidence="10">CCM 7526</strain>
    </source>
</reference>
<evidence type="ECO:0000259" key="8">
    <source>
        <dbReference type="PROSITE" id="PS50109"/>
    </source>
</evidence>
<evidence type="ECO:0000256" key="4">
    <source>
        <dbReference type="ARBA" id="ARBA00022553"/>
    </source>
</evidence>
<dbReference type="RefSeq" id="WP_317795394.1">
    <property type="nucleotide sequence ID" value="NZ_AP028461.1"/>
</dbReference>
<dbReference type="InterPro" id="IPR029016">
    <property type="entry name" value="GAF-like_dom_sf"/>
</dbReference>
<evidence type="ECO:0000313" key="10">
    <source>
        <dbReference type="Proteomes" id="UP001597183"/>
    </source>
</evidence>
<dbReference type="EC" id="2.7.13.3" evidence="3"/>
<dbReference type="Pfam" id="PF13185">
    <property type="entry name" value="GAF_2"/>
    <property type="match status" value="1"/>
</dbReference>
<dbReference type="InterPro" id="IPR003018">
    <property type="entry name" value="GAF"/>
</dbReference>
<dbReference type="SMART" id="SM00065">
    <property type="entry name" value="GAF"/>
    <property type="match status" value="1"/>
</dbReference>
<keyword evidence="9" id="KW-0547">Nucleotide-binding</keyword>